<organism evidence="3 4">
    <name type="scientific">Sistotremastrum suecicum HHB10207 ss-3</name>
    <dbReference type="NCBI Taxonomy" id="1314776"/>
    <lineage>
        <taxon>Eukaryota</taxon>
        <taxon>Fungi</taxon>
        <taxon>Dikarya</taxon>
        <taxon>Basidiomycota</taxon>
        <taxon>Agaricomycotina</taxon>
        <taxon>Agaricomycetes</taxon>
        <taxon>Sistotremastrales</taxon>
        <taxon>Sistotremastraceae</taxon>
        <taxon>Sistotremastrum</taxon>
    </lineage>
</organism>
<dbReference type="InterPro" id="IPR017441">
    <property type="entry name" value="Protein_kinase_ATP_BS"/>
</dbReference>
<sequence>MSADESHVTMMYDPYIVPFRAERPACRSVSGYQTRTRIGVGSFGEVWSAVHLRSGALVAIKFEIAKESEPSAGRQALPYEHAIYRMLRGGIGIPRVHWFGREEMTNIMVLDVLGPTLEELRFFCRGRLTLKTVLMLADQLISIIEFIHSRGIVIRDVKPENMAMGLKRSSHIVHIFDFGMARSYKTATGEHIPFQDDLRPIGAPRYINQASFLGHELGRKDDLESLGFVLVWLYTGSLPWKGAKAQSIPAKLQLIGEMKATERLPDICKDCPDEFLTYLQYCRGLGFADKPDYDMLRGLFRGIMERESWKYDSVFDWCPDSDSPAGTLMPDRFVFF</sequence>
<feature type="binding site" evidence="1">
    <location>
        <position position="61"/>
    </location>
    <ligand>
        <name>ATP</name>
        <dbReference type="ChEBI" id="CHEBI:30616"/>
    </ligand>
</feature>
<dbReference type="PANTHER" id="PTHR11909">
    <property type="entry name" value="CASEIN KINASE-RELATED"/>
    <property type="match status" value="1"/>
</dbReference>
<keyword evidence="3" id="KW-0418">Kinase</keyword>
<dbReference type="CDD" id="cd14016">
    <property type="entry name" value="STKc_CK1"/>
    <property type="match status" value="1"/>
</dbReference>
<evidence type="ECO:0000259" key="2">
    <source>
        <dbReference type="PROSITE" id="PS50011"/>
    </source>
</evidence>
<dbReference type="Proteomes" id="UP000076798">
    <property type="component" value="Unassembled WGS sequence"/>
</dbReference>
<proteinExistence type="predicted"/>
<dbReference type="PROSITE" id="PS50011">
    <property type="entry name" value="PROTEIN_KINASE_DOM"/>
    <property type="match status" value="1"/>
</dbReference>
<dbReference type="Pfam" id="PF00069">
    <property type="entry name" value="Pkinase"/>
    <property type="match status" value="1"/>
</dbReference>
<evidence type="ECO:0000313" key="4">
    <source>
        <dbReference type="Proteomes" id="UP000076798"/>
    </source>
</evidence>
<keyword evidence="1" id="KW-0067">ATP-binding</keyword>
<accession>A0A166B705</accession>
<gene>
    <name evidence="3" type="ORF">SISSUDRAFT_1050424</name>
</gene>
<evidence type="ECO:0000313" key="3">
    <source>
        <dbReference type="EMBL" id="KZT36058.1"/>
    </source>
</evidence>
<keyword evidence="4" id="KW-1185">Reference proteome</keyword>
<protein>
    <submittedName>
        <fullName evidence="3">Casein kinase I delta</fullName>
    </submittedName>
</protein>
<dbReference type="Gene3D" id="1.10.510.10">
    <property type="entry name" value="Transferase(Phosphotransferase) domain 1"/>
    <property type="match status" value="1"/>
</dbReference>
<dbReference type="InterPro" id="IPR011009">
    <property type="entry name" value="Kinase-like_dom_sf"/>
</dbReference>
<keyword evidence="3" id="KW-0808">Transferase</keyword>
<dbReference type="GO" id="GO:0004672">
    <property type="term" value="F:protein kinase activity"/>
    <property type="evidence" value="ECO:0007669"/>
    <property type="project" value="InterPro"/>
</dbReference>
<dbReference type="SMART" id="SM00220">
    <property type="entry name" value="S_TKc"/>
    <property type="match status" value="1"/>
</dbReference>
<name>A0A166B705_9AGAM</name>
<evidence type="ECO:0000256" key="1">
    <source>
        <dbReference type="PROSITE-ProRule" id="PRU10141"/>
    </source>
</evidence>
<dbReference type="SUPFAM" id="SSF56112">
    <property type="entry name" value="Protein kinase-like (PK-like)"/>
    <property type="match status" value="1"/>
</dbReference>
<dbReference type="InterPro" id="IPR000719">
    <property type="entry name" value="Prot_kinase_dom"/>
</dbReference>
<dbReference type="InterPro" id="IPR050235">
    <property type="entry name" value="CK1_Ser-Thr_kinase"/>
</dbReference>
<reference evidence="3 4" key="1">
    <citation type="journal article" date="2016" name="Mol. Biol. Evol.">
        <title>Comparative Genomics of Early-Diverging Mushroom-Forming Fungi Provides Insights into the Origins of Lignocellulose Decay Capabilities.</title>
        <authorList>
            <person name="Nagy L.G."/>
            <person name="Riley R."/>
            <person name="Tritt A."/>
            <person name="Adam C."/>
            <person name="Daum C."/>
            <person name="Floudas D."/>
            <person name="Sun H."/>
            <person name="Yadav J.S."/>
            <person name="Pangilinan J."/>
            <person name="Larsson K.H."/>
            <person name="Matsuura K."/>
            <person name="Barry K."/>
            <person name="Labutti K."/>
            <person name="Kuo R."/>
            <person name="Ohm R.A."/>
            <person name="Bhattacharya S.S."/>
            <person name="Shirouzu T."/>
            <person name="Yoshinaga Y."/>
            <person name="Martin F.M."/>
            <person name="Grigoriev I.V."/>
            <person name="Hibbett D.S."/>
        </authorList>
    </citation>
    <scope>NUCLEOTIDE SEQUENCE [LARGE SCALE GENOMIC DNA]</scope>
    <source>
        <strain evidence="3 4">HHB10207 ss-3</strain>
    </source>
</reference>
<dbReference type="STRING" id="1314776.A0A166B705"/>
<keyword evidence="1" id="KW-0547">Nucleotide-binding</keyword>
<dbReference type="GO" id="GO:0005524">
    <property type="term" value="F:ATP binding"/>
    <property type="evidence" value="ECO:0007669"/>
    <property type="project" value="UniProtKB-UniRule"/>
</dbReference>
<feature type="domain" description="Protein kinase" evidence="2">
    <location>
        <begin position="32"/>
        <end position="300"/>
    </location>
</feature>
<dbReference type="PROSITE" id="PS00107">
    <property type="entry name" value="PROTEIN_KINASE_ATP"/>
    <property type="match status" value="1"/>
</dbReference>
<dbReference type="EMBL" id="KV428118">
    <property type="protein sequence ID" value="KZT36058.1"/>
    <property type="molecule type" value="Genomic_DNA"/>
</dbReference>
<dbReference type="AlphaFoldDB" id="A0A166B705"/>
<dbReference type="OrthoDB" id="3258886at2759"/>